<evidence type="ECO:0000256" key="15">
    <source>
        <dbReference type="ARBA" id="ARBA00048766"/>
    </source>
</evidence>
<evidence type="ECO:0000256" key="1">
    <source>
        <dbReference type="ARBA" id="ARBA00004613"/>
    </source>
</evidence>
<dbReference type="GeneID" id="43592145"/>
<protein>
    <recommendedName>
        <fullName evidence="14">galacturonan 1,4-alpha-galacturonidase</fullName>
        <ecNumber evidence="14">3.2.1.67</ecNumber>
    </recommendedName>
</protein>
<dbReference type="EC" id="3.2.1.67" evidence="14"/>
<dbReference type="InterPro" id="IPR011050">
    <property type="entry name" value="Pectin_lyase_fold/virulence"/>
</dbReference>
<comment type="catalytic activity">
    <reaction evidence="15">
        <text>[(1-&gt;4)-alpha-D-galacturonosyl](n) + H2O = alpha-D-galacturonate + [(1-&gt;4)-alpha-D-galacturonosyl](n-1)</text>
        <dbReference type="Rhea" id="RHEA:14117"/>
        <dbReference type="Rhea" id="RHEA-COMP:14570"/>
        <dbReference type="Rhea" id="RHEA-COMP:14572"/>
        <dbReference type="ChEBI" id="CHEBI:15377"/>
        <dbReference type="ChEBI" id="CHEBI:58658"/>
        <dbReference type="ChEBI" id="CHEBI:140523"/>
        <dbReference type="EC" id="3.2.1.67"/>
    </reaction>
</comment>
<comment type="subcellular location">
    <subcellularLocation>
        <location evidence="1">Secreted</location>
    </subcellularLocation>
</comment>
<keyword evidence="3" id="KW-0964">Secreted</keyword>
<dbReference type="EMBL" id="CP144051">
    <property type="protein sequence ID" value="WWD15696.1"/>
    <property type="molecule type" value="Genomic_DNA"/>
</dbReference>
<evidence type="ECO:0000256" key="3">
    <source>
        <dbReference type="ARBA" id="ARBA00022525"/>
    </source>
</evidence>
<dbReference type="KEGG" id="ksn:43592145"/>
<evidence type="ECO:0000256" key="11">
    <source>
        <dbReference type="ARBA" id="ARBA00023316"/>
    </source>
</evidence>
<dbReference type="InterPro" id="IPR006626">
    <property type="entry name" value="PbH1"/>
</dbReference>
<dbReference type="GO" id="GO:0047911">
    <property type="term" value="F:galacturan 1,4-alpha-galacturonidase activity"/>
    <property type="evidence" value="ECO:0007669"/>
    <property type="project" value="UniProtKB-EC"/>
</dbReference>
<keyword evidence="18" id="KW-1185">Reference proteome</keyword>
<keyword evidence="12" id="KW-0624">Polysaccharide degradation</keyword>
<dbReference type="GO" id="GO:0005576">
    <property type="term" value="C:extracellular region"/>
    <property type="evidence" value="ECO:0007669"/>
    <property type="project" value="UniProtKB-SubCell"/>
</dbReference>
<dbReference type="SMART" id="SM00710">
    <property type="entry name" value="PbH1"/>
    <property type="match status" value="6"/>
</dbReference>
<accession>A0A5M6BRT4</accession>
<proteinExistence type="inferred from homology"/>
<reference evidence="17" key="2">
    <citation type="submission" date="2024-01" db="EMBL/GenBank/DDBJ databases">
        <title>Comparative genomics of Cryptococcus and Kwoniella reveals pathogenesis evolution and contrasting modes of karyotype evolution via chromosome fusion or intercentromeric recombination.</title>
        <authorList>
            <person name="Coelho M.A."/>
            <person name="David-Palma M."/>
            <person name="Shea T."/>
            <person name="Bowers K."/>
            <person name="McGinley-Smith S."/>
            <person name="Mohammad A.W."/>
            <person name="Gnirke A."/>
            <person name="Yurkov A.M."/>
            <person name="Nowrousian M."/>
            <person name="Sun S."/>
            <person name="Cuomo C.A."/>
            <person name="Heitman J."/>
        </authorList>
    </citation>
    <scope>NUCLEOTIDE SEQUENCE</scope>
    <source>
        <strain evidence="17">CBS 12478</strain>
    </source>
</reference>
<dbReference type="Pfam" id="PF00295">
    <property type="entry name" value="Glyco_hydro_28"/>
    <property type="match status" value="1"/>
</dbReference>
<evidence type="ECO:0000313" key="18">
    <source>
        <dbReference type="Proteomes" id="UP000322225"/>
    </source>
</evidence>
<keyword evidence="7" id="KW-1015">Disulfide bond</keyword>
<evidence type="ECO:0000256" key="9">
    <source>
        <dbReference type="ARBA" id="ARBA00023277"/>
    </source>
</evidence>
<evidence type="ECO:0000256" key="2">
    <source>
        <dbReference type="ARBA" id="ARBA00008834"/>
    </source>
</evidence>
<dbReference type="PROSITE" id="PS00502">
    <property type="entry name" value="POLYGALACTURONASE"/>
    <property type="match status" value="1"/>
</dbReference>
<evidence type="ECO:0000256" key="14">
    <source>
        <dbReference type="ARBA" id="ARBA00038933"/>
    </source>
</evidence>
<evidence type="ECO:0000256" key="4">
    <source>
        <dbReference type="ARBA" id="ARBA00022729"/>
    </source>
</evidence>
<keyword evidence="9" id="KW-0119">Carbohydrate metabolism</keyword>
<dbReference type="AlphaFoldDB" id="A0A5M6BRT4"/>
<evidence type="ECO:0000256" key="13">
    <source>
        <dbReference type="ARBA" id="ARBA00037312"/>
    </source>
</evidence>
<organism evidence="17 18">
    <name type="scientific">Kwoniella shandongensis</name>
    <dbReference type="NCBI Taxonomy" id="1734106"/>
    <lineage>
        <taxon>Eukaryota</taxon>
        <taxon>Fungi</taxon>
        <taxon>Dikarya</taxon>
        <taxon>Basidiomycota</taxon>
        <taxon>Agaricomycotina</taxon>
        <taxon>Tremellomycetes</taxon>
        <taxon>Tremellales</taxon>
        <taxon>Cryptococcaceae</taxon>
        <taxon>Kwoniella</taxon>
    </lineage>
</organism>
<comment type="function">
    <text evidence="13">Specific in hydrolyzing the terminal glycosidic bond of polygalacturonic acid and oligogalacturonates.</text>
</comment>
<dbReference type="PANTHER" id="PTHR31736:SF12">
    <property type="entry name" value="EXO-POLYGALACTURONASE, PUTATIVE-RELATED"/>
    <property type="match status" value="1"/>
</dbReference>
<dbReference type="RefSeq" id="XP_031857759.1">
    <property type="nucleotide sequence ID" value="XM_032007973.1"/>
</dbReference>
<keyword evidence="11" id="KW-0961">Cell wall biogenesis/degradation</keyword>
<keyword evidence="6 16" id="KW-0378">Hydrolase</keyword>
<dbReference type="Gene3D" id="2.160.20.10">
    <property type="entry name" value="Single-stranded right-handed beta-helix, Pectin lyase-like"/>
    <property type="match status" value="1"/>
</dbReference>
<gene>
    <name evidence="17" type="ORF">CI109_100118</name>
</gene>
<dbReference type="Proteomes" id="UP000322225">
    <property type="component" value="Chromosome 1"/>
</dbReference>
<dbReference type="PANTHER" id="PTHR31736">
    <property type="match status" value="1"/>
</dbReference>
<dbReference type="InterPro" id="IPR012334">
    <property type="entry name" value="Pectin_lyas_fold"/>
</dbReference>
<keyword evidence="4" id="KW-0732">Signal</keyword>
<evidence type="ECO:0000256" key="6">
    <source>
        <dbReference type="ARBA" id="ARBA00022801"/>
    </source>
</evidence>
<keyword evidence="5" id="KW-0677">Repeat</keyword>
<name>A0A5M6BRT4_9TREE</name>
<evidence type="ECO:0000313" key="17">
    <source>
        <dbReference type="EMBL" id="WWD15696.1"/>
    </source>
</evidence>
<evidence type="ECO:0000256" key="5">
    <source>
        <dbReference type="ARBA" id="ARBA00022737"/>
    </source>
</evidence>
<comment type="similarity">
    <text evidence="2 16">Belongs to the glycosyl hydrolase 28 family.</text>
</comment>
<dbReference type="OrthoDB" id="187139at2759"/>
<evidence type="ECO:0000256" key="10">
    <source>
        <dbReference type="ARBA" id="ARBA00023295"/>
    </source>
</evidence>
<evidence type="ECO:0000256" key="7">
    <source>
        <dbReference type="ARBA" id="ARBA00023157"/>
    </source>
</evidence>
<dbReference type="SUPFAM" id="SSF51126">
    <property type="entry name" value="Pectin lyase-like"/>
    <property type="match status" value="1"/>
</dbReference>
<evidence type="ECO:0000256" key="12">
    <source>
        <dbReference type="ARBA" id="ARBA00023326"/>
    </source>
</evidence>
<evidence type="ECO:0000256" key="16">
    <source>
        <dbReference type="RuleBase" id="RU361169"/>
    </source>
</evidence>
<keyword evidence="8" id="KW-0325">Glycoprotein</keyword>
<dbReference type="GO" id="GO:0004650">
    <property type="term" value="F:polygalacturonase activity"/>
    <property type="evidence" value="ECO:0007669"/>
    <property type="project" value="InterPro"/>
</dbReference>
<keyword evidence="10 16" id="KW-0326">Glycosidase</keyword>
<dbReference type="GO" id="GO:0045490">
    <property type="term" value="P:pectin catabolic process"/>
    <property type="evidence" value="ECO:0007669"/>
    <property type="project" value="UniProtKB-ARBA"/>
</dbReference>
<dbReference type="GO" id="GO:0071555">
    <property type="term" value="P:cell wall organization"/>
    <property type="evidence" value="ECO:0007669"/>
    <property type="project" value="UniProtKB-KW"/>
</dbReference>
<reference evidence="17" key="1">
    <citation type="submission" date="2017-08" db="EMBL/GenBank/DDBJ databases">
        <authorList>
            <person name="Cuomo C."/>
            <person name="Billmyre B."/>
            <person name="Heitman J."/>
        </authorList>
    </citation>
    <scope>NUCLEOTIDE SEQUENCE</scope>
    <source>
        <strain evidence="17">CBS 12478</strain>
    </source>
</reference>
<evidence type="ECO:0000256" key="8">
    <source>
        <dbReference type="ARBA" id="ARBA00023180"/>
    </source>
</evidence>
<dbReference type="InterPro" id="IPR000743">
    <property type="entry name" value="Glyco_hydro_28"/>
</dbReference>
<sequence>MKLLSVLVGGLTSLNLVLGATGYTHSERSHPAPRRRWTSTNPYVKVEGSTCTVKPMGGGRDDGPNLLYAFELCGSYALIDLPGYYTVNTVLTTDLHNVEIRLSGAISYVPDIAYWSPASIYLTYQNATTYWFLKGDGVTLHGGGTIDANGQTWWDYFAQVKTKGVAGGSTRVFARPIPLTVGNATNVKIDDISVINSPFWHNFVYNSTDVTYSNIQIHSKSSNASAPAANSDGWDIYRSSYVTIRDSNVQNGDDCVSFKPNSTYMTVENMICNGSHGISVGSLGQYAGQTDIVANVYVRNISMSNAENGARIKVFGGSNDTNSVSGGGSGYVRNVTFQDFVNDNVDNPIYLTQCYSSSAEQCQNFPSTLSISDVHFINISGTASGIVPNNTVATLECSAECVDITSEGTQLAPKNGTVGSGKYLCANLQDESTLDFKCTDVPITKG</sequence>